<keyword evidence="6" id="KW-1185">Reference proteome</keyword>
<dbReference type="AlphaFoldDB" id="A0AAD6IQM3"/>
<evidence type="ECO:0000256" key="4">
    <source>
        <dbReference type="SAM" id="MobiDB-lite"/>
    </source>
</evidence>
<organism evidence="5 6">
    <name type="scientific">Drechslerella dactyloides</name>
    <name type="common">Nematode-trapping fungus</name>
    <name type="synonym">Arthrobotrys dactyloides</name>
    <dbReference type="NCBI Taxonomy" id="74499"/>
    <lineage>
        <taxon>Eukaryota</taxon>
        <taxon>Fungi</taxon>
        <taxon>Dikarya</taxon>
        <taxon>Ascomycota</taxon>
        <taxon>Pezizomycotina</taxon>
        <taxon>Orbiliomycetes</taxon>
        <taxon>Orbiliales</taxon>
        <taxon>Orbiliaceae</taxon>
        <taxon>Drechslerella</taxon>
    </lineage>
</organism>
<dbReference type="PANTHER" id="PTHR15680:SF9">
    <property type="entry name" value="LARGE RIBOSOMAL SUBUNIT PROTEIN BL19M"/>
    <property type="match status" value="1"/>
</dbReference>
<dbReference type="Gene3D" id="2.30.30.790">
    <property type="match status" value="1"/>
</dbReference>
<dbReference type="SUPFAM" id="SSF50104">
    <property type="entry name" value="Translation proteins SH3-like domain"/>
    <property type="match status" value="1"/>
</dbReference>
<sequence>MSTTAMASTLRSGLSRVRGILPGAVRPKSLTPGVPAASAILQNPQTLDQLLASLGTRKPTMGVHDPSKPPRKRIRVHPSPAPAPPKNALSRFTTTQLKTLDPKGARTRLFSRANKDAIRPGDTLQVRFRDANTEPFAGILLNIRRRGLDTAFLLRNHLTRIGVEMWHKLYSPKIAGIDLIQRKERRARRAKLYYMRKPKHDVGSVEGVVTQWKKNRLMFGGNIDVDIDGRKVKKVEKKKFVAKRKKYHFPLATTLGDTFPAPPPTRLPCPIVCRTALPSGLPKLCRFSTPTPPSGLNGEGLLNTGPGLGERKLPGEVSRFCPGPTGDPADVTLGLPETPARLRFCGVEGVGVVARAEPGGFGSVGHVAGVGCSGNGGGGGCGGWRGREGEGGALVGGEGDVDDGVRAAEGADDSVKDVVCEQEAK</sequence>
<dbReference type="InterPro" id="IPR008991">
    <property type="entry name" value="Translation_prot_SH3-like_sf"/>
</dbReference>
<dbReference type="GO" id="GO:0003735">
    <property type="term" value="F:structural constituent of ribosome"/>
    <property type="evidence" value="ECO:0007669"/>
    <property type="project" value="InterPro"/>
</dbReference>
<dbReference type="Pfam" id="PF01245">
    <property type="entry name" value="Ribosomal_L19"/>
    <property type="match status" value="1"/>
</dbReference>
<name>A0AAD6IQM3_DREDA</name>
<dbReference type="GO" id="GO:0006412">
    <property type="term" value="P:translation"/>
    <property type="evidence" value="ECO:0007669"/>
    <property type="project" value="InterPro"/>
</dbReference>
<feature type="region of interest" description="Disordered" evidence="4">
    <location>
        <begin position="55"/>
        <end position="87"/>
    </location>
</feature>
<keyword evidence="2 5" id="KW-0689">Ribosomal protein</keyword>
<evidence type="ECO:0000256" key="3">
    <source>
        <dbReference type="ARBA" id="ARBA00023274"/>
    </source>
</evidence>
<evidence type="ECO:0000256" key="1">
    <source>
        <dbReference type="ARBA" id="ARBA00005781"/>
    </source>
</evidence>
<evidence type="ECO:0000256" key="2">
    <source>
        <dbReference type="ARBA" id="ARBA00022980"/>
    </source>
</evidence>
<keyword evidence="3" id="KW-0687">Ribonucleoprotein</keyword>
<protein>
    <submittedName>
        <fullName evidence="5">54S ribosomal protein subunit img1</fullName>
    </submittedName>
</protein>
<comment type="caution">
    <text evidence="5">The sequence shown here is derived from an EMBL/GenBank/DDBJ whole genome shotgun (WGS) entry which is preliminary data.</text>
</comment>
<accession>A0AAD6IQM3</accession>
<dbReference type="InterPro" id="IPR001857">
    <property type="entry name" value="Ribosomal_bL19"/>
</dbReference>
<proteinExistence type="inferred from homology"/>
<dbReference type="PANTHER" id="PTHR15680">
    <property type="entry name" value="RIBOSOMAL PROTEIN L19"/>
    <property type="match status" value="1"/>
</dbReference>
<dbReference type="Proteomes" id="UP001221413">
    <property type="component" value="Unassembled WGS sequence"/>
</dbReference>
<dbReference type="GO" id="GO:0005762">
    <property type="term" value="C:mitochondrial large ribosomal subunit"/>
    <property type="evidence" value="ECO:0007669"/>
    <property type="project" value="TreeGrafter"/>
</dbReference>
<evidence type="ECO:0000313" key="5">
    <source>
        <dbReference type="EMBL" id="KAJ6256679.1"/>
    </source>
</evidence>
<reference evidence="5" key="1">
    <citation type="submission" date="2023-01" db="EMBL/GenBank/DDBJ databases">
        <title>The chitinases involved in constricting ring structure development in the nematode-trapping fungus Drechslerella dactyloides.</title>
        <authorList>
            <person name="Wang R."/>
            <person name="Zhang L."/>
            <person name="Tang P."/>
            <person name="Li S."/>
            <person name="Liang L."/>
        </authorList>
    </citation>
    <scope>NUCLEOTIDE SEQUENCE</scope>
    <source>
        <strain evidence="5">YMF1.00031</strain>
    </source>
</reference>
<evidence type="ECO:0000313" key="6">
    <source>
        <dbReference type="Proteomes" id="UP001221413"/>
    </source>
</evidence>
<dbReference type="InterPro" id="IPR038657">
    <property type="entry name" value="Ribosomal_bL19_sf"/>
</dbReference>
<comment type="similarity">
    <text evidence="1">Belongs to the bacterial ribosomal protein bL19 family.</text>
</comment>
<gene>
    <name evidence="5" type="ORF">Dda_8544</name>
</gene>
<dbReference type="EMBL" id="JAQGDS010000012">
    <property type="protein sequence ID" value="KAJ6256679.1"/>
    <property type="molecule type" value="Genomic_DNA"/>
</dbReference>